<reference evidence="2 3" key="1">
    <citation type="submission" date="2019-10" db="EMBL/GenBank/DDBJ databases">
        <title>Whole genome shotgun sequence of Acrocarpospora corrugata NBRC 13972.</title>
        <authorList>
            <person name="Ichikawa N."/>
            <person name="Kimura A."/>
            <person name="Kitahashi Y."/>
            <person name="Komaki H."/>
            <person name="Oguchi A."/>
        </authorList>
    </citation>
    <scope>NUCLEOTIDE SEQUENCE [LARGE SCALE GENOMIC DNA]</scope>
    <source>
        <strain evidence="2 3">NBRC 13972</strain>
    </source>
</reference>
<dbReference type="AlphaFoldDB" id="A0A5M3WET0"/>
<accession>A0A5M3WET0</accession>
<keyword evidence="1" id="KW-0472">Membrane</keyword>
<dbReference type="Pfam" id="PF12836">
    <property type="entry name" value="HHH_3"/>
    <property type="match status" value="1"/>
</dbReference>
<proteinExistence type="predicted"/>
<dbReference type="SUPFAM" id="SSF47781">
    <property type="entry name" value="RuvA domain 2-like"/>
    <property type="match status" value="1"/>
</dbReference>
<evidence type="ECO:0008006" key="4">
    <source>
        <dbReference type="Google" id="ProtNLM"/>
    </source>
</evidence>
<organism evidence="2 3">
    <name type="scientific">Acrocarpospora corrugata</name>
    <dbReference type="NCBI Taxonomy" id="35763"/>
    <lineage>
        <taxon>Bacteria</taxon>
        <taxon>Bacillati</taxon>
        <taxon>Actinomycetota</taxon>
        <taxon>Actinomycetes</taxon>
        <taxon>Streptosporangiales</taxon>
        <taxon>Streptosporangiaceae</taxon>
        <taxon>Acrocarpospora</taxon>
    </lineage>
</organism>
<keyword evidence="3" id="KW-1185">Reference proteome</keyword>
<evidence type="ECO:0000256" key="1">
    <source>
        <dbReference type="SAM" id="Phobius"/>
    </source>
</evidence>
<dbReference type="Gene3D" id="1.10.150.280">
    <property type="entry name" value="AF1531-like domain"/>
    <property type="match status" value="1"/>
</dbReference>
<sequence>MHPTRQPLKLGTRVALSVVWALVPLITLGSGTPIVIAHAAVRRRSPLLFVSAGVYAASFALFLVQVAKYEPISAAPAWLDTATSLGFFLNMFGGFGQALFVRSAVFNTRPVVKSANEQALELATARRKLRRDSRELAEHDPALARELGIGRPDLPREYDDGGLVDINHASTLAIAGIPGLTPDLAARIVAARTSTGLFTSANELSIMLDLPVDLNDELAEYTVYLP</sequence>
<protein>
    <recommendedName>
        <fullName evidence="4">Helix-hairpin-helix domain-containing protein</fullName>
    </recommendedName>
</protein>
<feature type="transmembrane region" description="Helical" evidence="1">
    <location>
        <begin position="20"/>
        <end position="40"/>
    </location>
</feature>
<dbReference type="EMBL" id="BLAD01000105">
    <property type="protein sequence ID" value="GES05581.1"/>
    <property type="molecule type" value="Genomic_DNA"/>
</dbReference>
<evidence type="ECO:0000313" key="3">
    <source>
        <dbReference type="Proteomes" id="UP000334990"/>
    </source>
</evidence>
<keyword evidence="1" id="KW-0812">Transmembrane</keyword>
<evidence type="ECO:0000313" key="2">
    <source>
        <dbReference type="EMBL" id="GES05581.1"/>
    </source>
</evidence>
<name>A0A5M3WET0_9ACTN</name>
<comment type="caution">
    <text evidence="2">The sequence shown here is derived from an EMBL/GenBank/DDBJ whole genome shotgun (WGS) entry which is preliminary data.</text>
</comment>
<feature type="transmembrane region" description="Helical" evidence="1">
    <location>
        <begin position="87"/>
        <end position="105"/>
    </location>
</feature>
<feature type="transmembrane region" description="Helical" evidence="1">
    <location>
        <begin position="47"/>
        <end position="67"/>
    </location>
</feature>
<gene>
    <name evidence="2" type="ORF">Acor_76490</name>
</gene>
<dbReference type="InterPro" id="IPR010994">
    <property type="entry name" value="RuvA_2-like"/>
</dbReference>
<dbReference type="Proteomes" id="UP000334990">
    <property type="component" value="Unassembled WGS sequence"/>
</dbReference>
<keyword evidence="1" id="KW-1133">Transmembrane helix</keyword>